<sequence length="74" mass="8093">MRRCSTRFGLLVFVSRKRMFVRGFLRSWCDGNLSNVDAAGCLPVSRVIALVVVSTGCICIGALRRAGARHSTGY</sequence>
<evidence type="ECO:0000313" key="1">
    <source>
        <dbReference type="EMBL" id="CAB3764259.1"/>
    </source>
</evidence>
<accession>A0A6J5ECR7</accession>
<gene>
    <name evidence="1" type="ORF">LMG29739_04295</name>
</gene>
<evidence type="ECO:0000313" key="2">
    <source>
        <dbReference type="Proteomes" id="UP000494329"/>
    </source>
</evidence>
<reference evidence="1 2" key="1">
    <citation type="submission" date="2020-04" db="EMBL/GenBank/DDBJ databases">
        <authorList>
            <person name="De Canck E."/>
        </authorList>
    </citation>
    <scope>NUCLEOTIDE SEQUENCE [LARGE SCALE GENOMIC DNA]</scope>
    <source>
        <strain evidence="1 2">LMG 29739</strain>
    </source>
</reference>
<dbReference type="EMBL" id="CADIKF010000037">
    <property type="protein sequence ID" value="CAB3764259.1"/>
    <property type="molecule type" value="Genomic_DNA"/>
</dbReference>
<name>A0A6J5ECR7_9BURK</name>
<keyword evidence="2" id="KW-1185">Reference proteome</keyword>
<organism evidence="1 2">
    <name type="scientific">Paraburkholderia solisilvae</name>
    <dbReference type="NCBI Taxonomy" id="624376"/>
    <lineage>
        <taxon>Bacteria</taxon>
        <taxon>Pseudomonadati</taxon>
        <taxon>Pseudomonadota</taxon>
        <taxon>Betaproteobacteria</taxon>
        <taxon>Burkholderiales</taxon>
        <taxon>Burkholderiaceae</taxon>
        <taxon>Paraburkholderia</taxon>
    </lineage>
</organism>
<proteinExistence type="predicted"/>
<protein>
    <submittedName>
        <fullName evidence="1">Uncharacterized protein</fullName>
    </submittedName>
</protein>
<dbReference type="Proteomes" id="UP000494329">
    <property type="component" value="Unassembled WGS sequence"/>
</dbReference>
<dbReference type="AlphaFoldDB" id="A0A6J5ECR7"/>